<evidence type="ECO:0008006" key="2">
    <source>
        <dbReference type="Google" id="ProtNLM"/>
    </source>
</evidence>
<reference evidence="1" key="1">
    <citation type="submission" date="2019-08" db="EMBL/GenBank/DDBJ databases">
        <authorList>
            <person name="Kucharzyk K."/>
            <person name="Murdoch R.W."/>
            <person name="Higgins S."/>
            <person name="Loffler F."/>
        </authorList>
    </citation>
    <scope>NUCLEOTIDE SEQUENCE</scope>
</reference>
<dbReference type="AlphaFoldDB" id="A0A644WJA8"/>
<protein>
    <recommendedName>
        <fullName evidence="2">L-2-amino-thiazoline-4-carboxylic acid hydrolase</fullName>
    </recommendedName>
</protein>
<dbReference type="Pfam" id="PF14196">
    <property type="entry name" value="ATC_hydrolase"/>
    <property type="match status" value="1"/>
</dbReference>
<dbReference type="InterPro" id="IPR026002">
    <property type="entry name" value="ATC_hydrolase-like"/>
</dbReference>
<gene>
    <name evidence="1" type="ORF">SDC9_50139</name>
</gene>
<dbReference type="EMBL" id="VSSQ01000988">
    <property type="protein sequence ID" value="MPM03872.1"/>
    <property type="molecule type" value="Genomic_DNA"/>
</dbReference>
<name>A0A644WJA8_9ZZZZ</name>
<accession>A0A644WJA8</accession>
<organism evidence="1">
    <name type="scientific">bioreactor metagenome</name>
    <dbReference type="NCBI Taxonomy" id="1076179"/>
    <lineage>
        <taxon>unclassified sequences</taxon>
        <taxon>metagenomes</taxon>
        <taxon>ecological metagenomes</taxon>
    </lineage>
</organism>
<evidence type="ECO:0000313" key="1">
    <source>
        <dbReference type="EMBL" id="MPM03872.1"/>
    </source>
</evidence>
<proteinExistence type="predicted"/>
<sequence>MESEQKLAILQNVYAAAIAETVNTYQGLGALTAIEKRKQERQGQTAPYLLAQLGISTVEGVFSSLSNIFGCADWKVEHDGSGYNAVATTCKLCALSKKMGGASPCKGWCLDPMIAMIKALKSEATVDVEQTLMNGSSCCLTVKLG</sequence>
<comment type="caution">
    <text evidence="1">The sequence shown here is derived from an EMBL/GenBank/DDBJ whole genome shotgun (WGS) entry which is preliminary data.</text>
</comment>